<feature type="region of interest" description="Disordered" evidence="1">
    <location>
        <begin position="178"/>
        <end position="200"/>
    </location>
</feature>
<sequence length="317" mass="34074">MPACWSNLPLYSIHCSYAMRLRLGESPARAGTFGSRHAQSLASRPGEAAVRTITEEDSPGLKRKTSRAARMADRSLAPYLHAADGRLARAPRPALWLQQQHDGAWPLPGRQKPGRQFETGVPPDLGSDAVEIDLADPLPSRAGASANQQHAIAGMRSAVRPQALRYRVTRALFPSQARASSGIAMRTGSAPSSMPRPPPSYFPSKRMPAASPCDGPDKTSASAAQAERILGPFATPSPAASGGAVRPNRPRRAMSRRHQRYLVYRGHRLIVAGGLRGHQRDLGLAPPFFCSQARVSARSRKLNAFLSGWLPASSPSC</sequence>
<protein>
    <submittedName>
        <fullName evidence="2">Uncharacterized protein</fullName>
    </submittedName>
</protein>
<gene>
    <name evidence="2" type="ORF">NCTC9695_02292</name>
</gene>
<reference evidence="2 3" key="1">
    <citation type="submission" date="2018-12" db="EMBL/GenBank/DDBJ databases">
        <authorList>
            <consortium name="Pathogen Informatics"/>
        </authorList>
    </citation>
    <scope>NUCLEOTIDE SEQUENCE [LARGE SCALE GENOMIC DNA]</scope>
    <source>
        <strain evidence="2 3">NCTC9695</strain>
    </source>
</reference>
<evidence type="ECO:0000313" key="2">
    <source>
        <dbReference type="EMBL" id="VEB41850.1"/>
    </source>
</evidence>
<evidence type="ECO:0000313" key="3">
    <source>
        <dbReference type="Proteomes" id="UP000275777"/>
    </source>
</evidence>
<dbReference type="AlphaFoldDB" id="A0A3S4JVQ5"/>
<accession>A0A3S4JVQ5</accession>
<name>A0A3S4JVQ5_CHRVL</name>
<dbReference type="EMBL" id="LR134182">
    <property type="protein sequence ID" value="VEB41850.1"/>
    <property type="molecule type" value="Genomic_DNA"/>
</dbReference>
<evidence type="ECO:0000256" key="1">
    <source>
        <dbReference type="SAM" id="MobiDB-lite"/>
    </source>
</evidence>
<feature type="region of interest" description="Disordered" evidence="1">
    <location>
        <begin position="233"/>
        <end position="255"/>
    </location>
</feature>
<proteinExistence type="predicted"/>
<dbReference type="Proteomes" id="UP000275777">
    <property type="component" value="Chromosome"/>
</dbReference>
<organism evidence="2 3">
    <name type="scientific">Chromobacterium violaceum</name>
    <dbReference type="NCBI Taxonomy" id="536"/>
    <lineage>
        <taxon>Bacteria</taxon>
        <taxon>Pseudomonadati</taxon>
        <taxon>Pseudomonadota</taxon>
        <taxon>Betaproteobacteria</taxon>
        <taxon>Neisseriales</taxon>
        <taxon>Chromobacteriaceae</taxon>
        <taxon>Chromobacterium</taxon>
    </lineage>
</organism>